<dbReference type="Pfam" id="PF00497">
    <property type="entry name" value="SBP_bac_3"/>
    <property type="match status" value="1"/>
</dbReference>
<evidence type="ECO:0000256" key="1">
    <source>
        <dbReference type="ARBA" id="ARBA00022729"/>
    </source>
</evidence>
<dbReference type="PANTHER" id="PTHR35936:SF17">
    <property type="entry name" value="ARGININE-BINDING EXTRACELLULAR PROTEIN ARTP"/>
    <property type="match status" value="1"/>
</dbReference>
<dbReference type="SUPFAM" id="SSF53850">
    <property type="entry name" value="Periplasmic binding protein-like II"/>
    <property type="match status" value="1"/>
</dbReference>
<dbReference type="PANTHER" id="PTHR35936">
    <property type="entry name" value="MEMBRANE-BOUND LYTIC MUREIN TRANSGLYCOSYLASE F"/>
    <property type="match status" value="1"/>
</dbReference>
<proteinExistence type="predicted"/>
<dbReference type="InterPro" id="IPR001638">
    <property type="entry name" value="Solute-binding_3/MltF_N"/>
</dbReference>
<evidence type="ECO:0000259" key="2">
    <source>
        <dbReference type="SMART" id="SM00062"/>
    </source>
</evidence>
<keyword evidence="1" id="KW-0732">Signal</keyword>
<dbReference type="SMART" id="SM00062">
    <property type="entry name" value="PBPb"/>
    <property type="match status" value="1"/>
</dbReference>
<name>A0A7H8N293_9ACTN</name>
<keyword evidence="4" id="KW-1185">Reference proteome</keyword>
<gene>
    <name evidence="3" type="ORF">HUT08_01645</name>
</gene>
<evidence type="ECO:0000313" key="3">
    <source>
        <dbReference type="EMBL" id="QKW48461.1"/>
    </source>
</evidence>
<sequence length="240" mass="25454">MTNAITDIARDLAPLGTLRASINLGNPVLAQGTPAAPAGVTVDLAREVGARLGVPVEFRCFDAARKSYEAMATGEADLCFLAVEPAREADVAFTAPYVLIEGVYAVPHGAPFATAADVDRAGVRIGVKRGSAYDLFLSRTLRHASVVRGDEGVTAFRAEGLEVAAGIREPLTEYVAAQPDLRLLAEPFMHIRQAVGTTRDREPATVDFLRDLVEELKASGFVADALRRSRQSPTLVAPAG</sequence>
<reference evidence="3 4" key="1">
    <citation type="submission" date="2020-06" db="EMBL/GenBank/DDBJ databases">
        <title>Genome mining for natural products.</title>
        <authorList>
            <person name="Zhang B."/>
            <person name="Shi J."/>
            <person name="Ge H."/>
        </authorList>
    </citation>
    <scope>NUCLEOTIDE SEQUENCE [LARGE SCALE GENOMIC DNA]</scope>
    <source>
        <strain evidence="3 4">NA00687</strain>
    </source>
</reference>
<dbReference type="AlphaFoldDB" id="A0A7H8N293"/>
<dbReference type="Gene3D" id="3.40.190.10">
    <property type="entry name" value="Periplasmic binding protein-like II"/>
    <property type="match status" value="2"/>
</dbReference>
<protein>
    <submittedName>
        <fullName evidence="3">Transporter substrate-binding domain-containing protein</fullName>
    </submittedName>
</protein>
<feature type="domain" description="Solute-binding protein family 3/N-terminal" evidence="2">
    <location>
        <begin position="17"/>
        <end position="233"/>
    </location>
</feature>
<organism evidence="3 4">
    <name type="scientific">Streptomyces buecherae</name>
    <dbReference type="NCBI Taxonomy" id="2763006"/>
    <lineage>
        <taxon>Bacteria</taxon>
        <taxon>Bacillati</taxon>
        <taxon>Actinomycetota</taxon>
        <taxon>Actinomycetes</taxon>
        <taxon>Kitasatosporales</taxon>
        <taxon>Streptomycetaceae</taxon>
        <taxon>Streptomyces</taxon>
    </lineage>
</organism>
<dbReference type="Proteomes" id="UP000509303">
    <property type="component" value="Chromosome"/>
</dbReference>
<evidence type="ECO:0000313" key="4">
    <source>
        <dbReference type="Proteomes" id="UP000509303"/>
    </source>
</evidence>
<dbReference type="RefSeq" id="WP_176160158.1">
    <property type="nucleotide sequence ID" value="NZ_CP054929.1"/>
</dbReference>
<accession>A0A7H8N293</accession>
<dbReference type="EMBL" id="CP054929">
    <property type="protein sequence ID" value="QKW48461.1"/>
    <property type="molecule type" value="Genomic_DNA"/>
</dbReference>